<name>W2JX67_PHYNI</name>
<accession>W2JX67</accession>
<sequence length="68" mass="7888">MASHEDDELVVYVGNSDTNSNERKKRLEIALARASVQGLVDYQIQWRTNQQLQAQQQLQAHQQLHTQQ</sequence>
<dbReference type="Proteomes" id="UP000054423">
    <property type="component" value="Unassembled WGS sequence"/>
</dbReference>
<proteinExistence type="predicted"/>
<evidence type="ECO:0000313" key="1">
    <source>
        <dbReference type="EMBL" id="ETL77497.1"/>
    </source>
</evidence>
<dbReference type="AlphaFoldDB" id="W2JX67"/>
<gene>
    <name evidence="1" type="ORF">L917_21559</name>
</gene>
<protein>
    <submittedName>
        <fullName evidence="1">Uncharacterized protein</fullName>
    </submittedName>
</protein>
<dbReference type="EMBL" id="KI683622">
    <property type="protein sequence ID" value="ETL77497.1"/>
    <property type="molecule type" value="Genomic_DNA"/>
</dbReference>
<organism evidence="1">
    <name type="scientific">Phytophthora nicotianae</name>
    <name type="common">Potato buckeye rot agent</name>
    <name type="synonym">Phytophthora parasitica</name>
    <dbReference type="NCBI Taxonomy" id="4792"/>
    <lineage>
        <taxon>Eukaryota</taxon>
        <taxon>Sar</taxon>
        <taxon>Stramenopiles</taxon>
        <taxon>Oomycota</taxon>
        <taxon>Peronosporomycetes</taxon>
        <taxon>Peronosporales</taxon>
        <taxon>Peronosporaceae</taxon>
        <taxon>Phytophthora</taxon>
    </lineage>
</organism>
<reference evidence="1" key="1">
    <citation type="submission" date="2013-11" db="EMBL/GenBank/DDBJ databases">
        <title>The Genome Sequence of Phytophthora parasitica CHvinca01.</title>
        <authorList>
            <consortium name="The Broad Institute Genomics Platform"/>
            <person name="Russ C."/>
            <person name="Tyler B."/>
            <person name="Panabieres F."/>
            <person name="Shan W."/>
            <person name="Tripathy S."/>
            <person name="Grunwald N."/>
            <person name="Machado M."/>
            <person name="Johnson C.S."/>
            <person name="Arredondo F."/>
            <person name="Hong C."/>
            <person name="Coffey M."/>
            <person name="Young S.K."/>
            <person name="Zeng Q."/>
            <person name="Gargeya S."/>
            <person name="Fitzgerald M."/>
            <person name="Abouelleil A."/>
            <person name="Alvarado L."/>
            <person name="Chapman S.B."/>
            <person name="Gainer-Dewar J."/>
            <person name="Goldberg J."/>
            <person name="Griggs A."/>
            <person name="Gujja S."/>
            <person name="Hansen M."/>
            <person name="Howarth C."/>
            <person name="Imamovic A."/>
            <person name="Ireland A."/>
            <person name="Larimer J."/>
            <person name="McCowan C."/>
            <person name="Murphy C."/>
            <person name="Pearson M."/>
            <person name="Poon T.W."/>
            <person name="Priest M."/>
            <person name="Roberts A."/>
            <person name="Saif S."/>
            <person name="Shea T."/>
            <person name="Sykes S."/>
            <person name="Wortman J."/>
            <person name="Nusbaum C."/>
            <person name="Birren B."/>
        </authorList>
    </citation>
    <scope>NUCLEOTIDE SEQUENCE [LARGE SCALE GENOMIC DNA]</scope>
    <source>
        <strain evidence="1">CHvinca01</strain>
    </source>
</reference>